<evidence type="ECO:0000256" key="1">
    <source>
        <dbReference type="SAM" id="MobiDB-lite"/>
    </source>
</evidence>
<feature type="compositionally biased region" description="Polar residues" evidence="1">
    <location>
        <begin position="25"/>
        <end position="34"/>
    </location>
</feature>
<evidence type="ECO:0000313" key="3">
    <source>
        <dbReference type="Proteomes" id="UP001163105"/>
    </source>
</evidence>
<dbReference type="EMBL" id="JAQHRD010000002">
    <property type="protein sequence ID" value="KAJ6444457.1"/>
    <property type="molecule type" value="Genomic_DNA"/>
</dbReference>
<comment type="caution">
    <text evidence="2">The sequence shown here is derived from an EMBL/GenBank/DDBJ whole genome shotgun (WGS) entry which is preliminary data.</text>
</comment>
<accession>A0AB34FZA7</accession>
<evidence type="ECO:0000313" key="2">
    <source>
        <dbReference type="EMBL" id="KAJ6444457.1"/>
    </source>
</evidence>
<keyword evidence="3" id="KW-1185">Reference proteome</keyword>
<feature type="region of interest" description="Disordered" evidence="1">
    <location>
        <begin position="1"/>
        <end position="57"/>
    </location>
</feature>
<dbReference type="AlphaFoldDB" id="A0AB34FZA7"/>
<dbReference type="Proteomes" id="UP001163105">
    <property type="component" value="Unassembled WGS sequence"/>
</dbReference>
<reference evidence="2" key="1">
    <citation type="submission" date="2023-01" db="EMBL/GenBank/DDBJ databases">
        <title>The growth and conidiation of Purpureocillium lavendulum are regulated by nitrogen source and histone H3K14 acetylation.</title>
        <authorList>
            <person name="Tang P."/>
            <person name="Han J."/>
            <person name="Zhang C."/>
            <person name="Tang P."/>
            <person name="Qi F."/>
            <person name="Zhang K."/>
            <person name="Liang L."/>
        </authorList>
    </citation>
    <scope>NUCLEOTIDE SEQUENCE</scope>
    <source>
        <strain evidence="2">YMF1.00683</strain>
    </source>
</reference>
<protein>
    <submittedName>
        <fullName evidence="2">Anaerobic ribonucleoside triphosphate reductase</fullName>
    </submittedName>
</protein>
<sequence>MAAHHSPGRPEQGLTPWPMSDPWSVGSQAGTGNPQDGVVRPGSPRPRASAPRVDLDDVPDQTLNAVSNLHFNKMSSWPQSPKLHRDKSEIKAYRNTELHLVHNAEFELTDGDTVVFVDLPSTLKNTWRQTDCDGVPYTRTQKFHLHSQRLLATGSSKFAEMLGPTYQFRIQRRRKMVNKMPPGVKFLIDLTPPQKATSSSSR</sequence>
<proteinExistence type="predicted"/>
<gene>
    <name evidence="2" type="ORF">O9K51_02851</name>
</gene>
<name>A0AB34FZA7_9HYPO</name>
<organism evidence="2 3">
    <name type="scientific">Purpureocillium lavendulum</name>
    <dbReference type="NCBI Taxonomy" id="1247861"/>
    <lineage>
        <taxon>Eukaryota</taxon>
        <taxon>Fungi</taxon>
        <taxon>Dikarya</taxon>
        <taxon>Ascomycota</taxon>
        <taxon>Pezizomycotina</taxon>
        <taxon>Sordariomycetes</taxon>
        <taxon>Hypocreomycetidae</taxon>
        <taxon>Hypocreales</taxon>
        <taxon>Ophiocordycipitaceae</taxon>
        <taxon>Purpureocillium</taxon>
    </lineage>
</organism>
<feature type="compositionally biased region" description="Low complexity" evidence="1">
    <location>
        <begin position="37"/>
        <end position="52"/>
    </location>
</feature>